<dbReference type="GO" id="GO:0003677">
    <property type="term" value="F:DNA binding"/>
    <property type="evidence" value="ECO:0007669"/>
    <property type="project" value="InterPro"/>
</dbReference>
<dbReference type="GO" id="GO:0008270">
    <property type="term" value="F:zinc ion binding"/>
    <property type="evidence" value="ECO:0007669"/>
    <property type="project" value="UniProtKB-KW"/>
</dbReference>
<accession>B8LRP0</accession>
<dbReference type="InterPro" id="IPR002653">
    <property type="entry name" value="Znf_A20"/>
</dbReference>
<organism evidence="6">
    <name type="scientific">Picea sitchensis</name>
    <name type="common">Sitka spruce</name>
    <name type="synonym">Pinus sitchensis</name>
    <dbReference type="NCBI Taxonomy" id="3332"/>
    <lineage>
        <taxon>Eukaryota</taxon>
        <taxon>Viridiplantae</taxon>
        <taxon>Streptophyta</taxon>
        <taxon>Embryophyta</taxon>
        <taxon>Tracheophyta</taxon>
        <taxon>Spermatophyta</taxon>
        <taxon>Pinopsida</taxon>
        <taxon>Pinidae</taxon>
        <taxon>Conifers I</taxon>
        <taxon>Pinales</taxon>
        <taxon>Pinaceae</taxon>
        <taxon>Picea</taxon>
    </lineage>
</organism>
<protein>
    <recommendedName>
        <fullName evidence="5">A20-type domain-containing protein</fullName>
    </recommendedName>
</protein>
<evidence type="ECO:0000259" key="5">
    <source>
        <dbReference type="PROSITE" id="PS51036"/>
    </source>
</evidence>
<dbReference type="AlphaFoldDB" id="B8LRP0"/>
<proteinExistence type="evidence at transcript level"/>
<comment type="function">
    <text evidence="1">May be involved in environmental stress response.</text>
</comment>
<dbReference type="OMA" id="RENPWWP"/>
<evidence type="ECO:0000256" key="3">
    <source>
        <dbReference type="ARBA" id="ARBA00022771"/>
    </source>
</evidence>
<dbReference type="SMART" id="SM00259">
    <property type="entry name" value="ZnF_A20"/>
    <property type="match status" value="1"/>
</dbReference>
<dbReference type="Pfam" id="PF01754">
    <property type="entry name" value="zf-A20"/>
    <property type="match status" value="1"/>
</dbReference>
<evidence type="ECO:0000256" key="2">
    <source>
        <dbReference type="ARBA" id="ARBA00022723"/>
    </source>
</evidence>
<feature type="domain" description="A20-type" evidence="5">
    <location>
        <begin position="19"/>
        <end position="53"/>
    </location>
</feature>
<keyword evidence="2" id="KW-0479">Metal-binding</keyword>
<reference evidence="6" key="1">
    <citation type="submission" date="2007-06" db="EMBL/GenBank/DDBJ databases">
        <title>Full length cDNA sequences from Sitka Spruce (Picea sitchensis).</title>
        <authorList>
            <person name="Ralph S.G."/>
            <person name="Chun H.E."/>
            <person name="Liao N."/>
            <person name="Ali J."/>
            <person name="Reid K."/>
            <person name="Kolosova N."/>
            <person name="Cooper N."/>
            <person name="Cullis C."/>
            <person name="Jancsik S."/>
            <person name="Moore R."/>
            <person name="Mayo M."/>
            <person name="Wagner S."/>
            <person name="Holt R.A."/>
            <person name="Jones S.J.M."/>
            <person name="Marra M.A."/>
            <person name="Ritland C.E."/>
            <person name="Ritland K."/>
            <person name="Bohlmann J."/>
        </authorList>
    </citation>
    <scope>NUCLEOTIDE SEQUENCE</scope>
    <source>
        <tissue evidence="6">Bark</tissue>
    </source>
</reference>
<sequence length="143" mass="15843">MASQESSKMQEEGSGRQVPEGPIHCLNNCGFFGSAATMNFCSKCYREINAKQPSFSSHLKPQQPALEQLNAKHPSMPLSAPPLPLSGDVPMVEAVAAVETAASPFSRPIPSSKPLKSIRFETLLNPLLSFLLYYYYRENPWWP</sequence>
<evidence type="ECO:0000313" key="6">
    <source>
        <dbReference type="EMBL" id="ABR18320.1"/>
    </source>
</evidence>
<dbReference type="PANTHER" id="PTHR10634">
    <property type="entry name" value="AN1-TYPE ZINC FINGER PROTEIN"/>
    <property type="match status" value="1"/>
</dbReference>
<dbReference type="Gene3D" id="1.20.5.4770">
    <property type="match status" value="1"/>
</dbReference>
<keyword evidence="4" id="KW-0862">Zinc</keyword>
<evidence type="ECO:0000256" key="4">
    <source>
        <dbReference type="ARBA" id="ARBA00022833"/>
    </source>
</evidence>
<keyword evidence="3" id="KW-0863">Zinc-finger</keyword>
<evidence type="ECO:0000256" key="1">
    <source>
        <dbReference type="ARBA" id="ARBA00003732"/>
    </source>
</evidence>
<dbReference type="PROSITE" id="PS51036">
    <property type="entry name" value="ZF_A20"/>
    <property type="match status" value="1"/>
</dbReference>
<dbReference type="EMBL" id="EF678575">
    <property type="protein sequence ID" value="ABR18320.1"/>
    <property type="molecule type" value="mRNA"/>
</dbReference>
<dbReference type="PANTHER" id="PTHR10634:SF67">
    <property type="entry name" value="AN1-TYPE ZINC FINGER PROTEIN 3"/>
    <property type="match status" value="1"/>
</dbReference>
<dbReference type="InterPro" id="IPR050652">
    <property type="entry name" value="AN1_A20_ZnFinger"/>
</dbReference>
<dbReference type="SUPFAM" id="SSF57716">
    <property type="entry name" value="Glucocorticoid receptor-like (DNA-binding domain)"/>
    <property type="match status" value="1"/>
</dbReference>
<name>B8LRP0_PICSI</name>